<dbReference type="EMBL" id="JBHSQI010000005">
    <property type="protein sequence ID" value="MFC6154245.1"/>
    <property type="molecule type" value="Genomic_DNA"/>
</dbReference>
<evidence type="ECO:0000259" key="3">
    <source>
        <dbReference type="Pfam" id="PF13399"/>
    </source>
</evidence>
<feature type="domain" description="LytR/CpsA/Psr regulator C-terminal" evidence="3">
    <location>
        <begin position="93"/>
        <end position="175"/>
    </location>
</feature>
<proteinExistence type="predicted"/>
<organism evidence="4 5">
    <name type="scientific">Nocardioides yefusunii</name>
    <dbReference type="NCBI Taxonomy" id="2500546"/>
    <lineage>
        <taxon>Bacteria</taxon>
        <taxon>Bacillati</taxon>
        <taxon>Actinomycetota</taxon>
        <taxon>Actinomycetes</taxon>
        <taxon>Propionibacteriales</taxon>
        <taxon>Nocardioidaceae</taxon>
        <taxon>Nocardioides</taxon>
    </lineage>
</organism>
<comment type="caution">
    <text evidence="4">The sequence shown here is derived from an EMBL/GenBank/DDBJ whole genome shotgun (WGS) entry which is preliminary data.</text>
</comment>
<dbReference type="RefSeq" id="WP_128221572.1">
    <property type="nucleotide sequence ID" value="NZ_CP034929.1"/>
</dbReference>
<protein>
    <submittedName>
        <fullName evidence="4">LytR C-terminal domain-containing protein</fullName>
    </submittedName>
</protein>
<feature type="transmembrane region" description="Helical" evidence="2">
    <location>
        <begin position="20"/>
        <end position="43"/>
    </location>
</feature>
<dbReference type="Gene3D" id="3.30.70.2390">
    <property type="match status" value="1"/>
</dbReference>
<dbReference type="InterPro" id="IPR027381">
    <property type="entry name" value="LytR/CpsA/Psr_C"/>
</dbReference>
<evidence type="ECO:0000256" key="2">
    <source>
        <dbReference type="SAM" id="Phobius"/>
    </source>
</evidence>
<dbReference type="Pfam" id="PF13399">
    <property type="entry name" value="LytR_C"/>
    <property type="match status" value="1"/>
</dbReference>
<gene>
    <name evidence="4" type="ORF">ACFPWU_11315</name>
</gene>
<reference evidence="5" key="1">
    <citation type="journal article" date="2019" name="Int. J. Syst. Evol. Microbiol.">
        <title>The Global Catalogue of Microorganisms (GCM) 10K type strain sequencing project: providing services to taxonomists for standard genome sequencing and annotation.</title>
        <authorList>
            <consortium name="The Broad Institute Genomics Platform"/>
            <consortium name="The Broad Institute Genome Sequencing Center for Infectious Disease"/>
            <person name="Wu L."/>
            <person name="Ma J."/>
        </authorList>
    </citation>
    <scope>NUCLEOTIDE SEQUENCE [LARGE SCALE GENOMIC DNA]</scope>
    <source>
        <strain evidence="5">DFY28</strain>
    </source>
</reference>
<sequence>MSSPSRQVSSRTRRRDESGVAVPSPVVLLSVAAVIAAGGAFALTSGNASDEVKVPIASPETVAPTPSATPTATPSATPTKKPKPKPKINRGKVYVEVFNNSGITGLAGRTAAKITAAGWQVVGSDNWVGNIPADTVYYPTRLKAEGKQLALDLGIDRVKVAVEPMKGDRLTVILTG</sequence>
<keyword evidence="2" id="KW-1133">Transmembrane helix</keyword>
<keyword evidence="2" id="KW-0812">Transmembrane</keyword>
<evidence type="ECO:0000313" key="5">
    <source>
        <dbReference type="Proteomes" id="UP001596098"/>
    </source>
</evidence>
<feature type="compositionally biased region" description="Polar residues" evidence="1">
    <location>
        <begin position="1"/>
        <end position="10"/>
    </location>
</feature>
<keyword evidence="2" id="KW-0472">Membrane</keyword>
<feature type="compositionally biased region" description="Low complexity" evidence="1">
    <location>
        <begin position="59"/>
        <end position="79"/>
    </location>
</feature>
<evidence type="ECO:0000256" key="1">
    <source>
        <dbReference type="SAM" id="MobiDB-lite"/>
    </source>
</evidence>
<keyword evidence="5" id="KW-1185">Reference proteome</keyword>
<dbReference type="Proteomes" id="UP001596098">
    <property type="component" value="Unassembled WGS sequence"/>
</dbReference>
<evidence type="ECO:0000313" key="4">
    <source>
        <dbReference type="EMBL" id="MFC6154245.1"/>
    </source>
</evidence>
<feature type="region of interest" description="Disordered" evidence="1">
    <location>
        <begin position="59"/>
        <end position="87"/>
    </location>
</feature>
<name>A0ABW1R0V6_9ACTN</name>
<accession>A0ABW1R0V6</accession>
<feature type="region of interest" description="Disordered" evidence="1">
    <location>
        <begin position="1"/>
        <end position="21"/>
    </location>
</feature>